<dbReference type="Gene3D" id="3.40.630.30">
    <property type="match status" value="1"/>
</dbReference>
<name>A0ABD5WWC3_9EURY</name>
<organism evidence="2 3">
    <name type="scientific">Halobaculum marinum</name>
    <dbReference type="NCBI Taxonomy" id="3031996"/>
    <lineage>
        <taxon>Archaea</taxon>
        <taxon>Methanobacteriati</taxon>
        <taxon>Methanobacteriota</taxon>
        <taxon>Stenosarchaea group</taxon>
        <taxon>Halobacteria</taxon>
        <taxon>Halobacteriales</taxon>
        <taxon>Haloferacaceae</taxon>
        <taxon>Halobaculum</taxon>
    </lineage>
</organism>
<evidence type="ECO:0000259" key="1">
    <source>
        <dbReference type="PROSITE" id="PS51186"/>
    </source>
</evidence>
<dbReference type="InterPro" id="IPR016181">
    <property type="entry name" value="Acyl_CoA_acyltransferase"/>
</dbReference>
<evidence type="ECO:0000313" key="2">
    <source>
        <dbReference type="EMBL" id="MFC7097591.1"/>
    </source>
</evidence>
<accession>A0ABD5WWC3</accession>
<keyword evidence="2" id="KW-0808">Transferase</keyword>
<dbReference type="Proteomes" id="UP001596388">
    <property type="component" value="Unassembled WGS sequence"/>
</dbReference>
<dbReference type="Pfam" id="PF13527">
    <property type="entry name" value="Acetyltransf_9"/>
    <property type="match status" value="1"/>
</dbReference>
<reference evidence="2 3" key="1">
    <citation type="journal article" date="2019" name="Int. J. Syst. Evol. Microbiol.">
        <title>The Global Catalogue of Microorganisms (GCM) 10K type strain sequencing project: providing services to taxonomists for standard genome sequencing and annotation.</title>
        <authorList>
            <consortium name="The Broad Institute Genomics Platform"/>
            <consortium name="The Broad Institute Genome Sequencing Center for Infectious Disease"/>
            <person name="Wu L."/>
            <person name="Ma J."/>
        </authorList>
    </citation>
    <scope>NUCLEOTIDE SEQUENCE [LARGE SCALE GENOMIC DNA]</scope>
    <source>
        <strain evidence="2 3">DT55</strain>
    </source>
</reference>
<feature type="domain" description="N-acetyltransferase" evidence="1">
    <location>
        <begin position="12"/>
        <end position="163"/>
    </location>
</feature>
<dbReference type="GO" id="GO:0016746">
    <property type="term" value="F:acyltransferase activity"/>
    <property type="evidence" value="ECO:0007669"/>
    <property type="project" value="UniProtKB-KW"/>
</dbReference>
<dbReference type="AlphaFoldDB" id="A0ABD5WWC3"/>
<dbReference type="PROSITE" id="PS51186">
    <property type="entry name" value="GNAT"/>
    <property type="match status" value="1"/>
</dbReference>
<evidence type="ECO:0000313" key="3">
    <source>
        <dbReference type="Proteomes" id="UP001596388"/>
    </source>
</evidence>
<proteinExistence type="predicted"/>
<protein>
    <submittedName>
        <fullName evidence="2">GNAT family N-acetyltransferase</fullName>
        <ecNumber evidence="2">2.3.1.-</ecNumber>
    </submittedName>
</protein>
<gene>
    <name evidence="2" type="ORF">ACFQKD_09770</name>
</gene>
<dbReference type="SUPFAM" id="SSF55729">
    <property type="entry name" value="Acyl-CoA N-acyltransferases (Nat)"/>
    <property type="match status" value="1"/>
</dbReference>
<dbReference type="InterPro" id="IPR000182">
    <property type="entry name" value="GNAT_dom"/>
</dbReference>
<sequence>MINATRHDADGYAVRLFEPSDRDDYLALHRRVLDGGSEAWFDWKYVDNPYTDHVAVVVATDGTRVVGTKSGMGFEVARGGERFLALQPGDTMVHPDHRRRGIYSRMTEYMKSAYATAPQALFFNYPNYATLPGSLKHGWREVGEVTTRYRVANPAALAGVDAGRFDAALDRLARTVADGLLRLPRLGTRVADRFLVRRHDDVPVGTLADLYRSAVPDTLHVVRDETYLDWRYDNPQWEYTAFTVERAGRPVLGAVVGCGDADGIRRASLVDVLPMRDRGDSDDGDAPAAGDTDRTAAEVALLDRVVSAVDADVLGVADGAFSPSVLARFGFLPDTAPPLSWVSTPSTLVAYPLDDALDTPALSSLDGWTLGLGDRDSR</sequence>
<keyword evidence="3" id="KW-1185">Reference proteome</keyword>
<dbReference type="RefSeq" id="WP_276237919.1">
    <property type="nucleotide sequence ID" value="NZ_CP119989.1"/>
</dbReference>
<dbReference type="EMBL" id="JBHTAG010000003">
    <property type="protein sequence ID" value="MFC7097591.1"/>
    <property type="molecule type" value="Genomic_DNA"/>
</dbReference>
<dbReference type="EC" id="2.3.1.-" evidence="2"/>
<dbReference type="GeneID" id="79268495"/>
<comment type="caution">
    <text evidence="2">The sequence shown here is derived from an EMBL/GenBank/DDBJ whole genome shotgun (WGS) entry which is preliminary data.</text>
</comment>
<keyword evidence="2" id="KW-0012">Acyltransferase</keyword>